<accession>A0A7U5BEP5</accession>
<dbReference type="KEGG" id="sphi:TS85_02190"/>
<dbReference type="EMBL" id="CP010836">
    <property type="protein sequence ID" value="AJP70881.1"/>
    <property type="molecule type" value="Genomic_DNA"/>
</dbReference>
<organism evidence="1 2">
    <name type="scientific">Sphingomonas hengshuiensis</name>
    <dbReference type="NCBI Taxonomy" id="1609977"/>
    <lineage>
        <taxon>Bacteria</taxon>
        <taxon>Pseudomonadati</taxon>
        <taxon>Pseudomonadota</taxon>
        <taxon>Alphaproteobacteria</taxon>
        <taxon>Sphingomonadales</taxon>
        <taxon>Sphingomonadaceae</taxon>
        <taxon>Sphingomonas</taxon>
    </lineage>
</organism>
<protein>
    <submittedName>
        <fullName evidence="1">Uncharacterized protein</fullName>
    </submittedName>
</protein>
<sequence length="73" mass="8002">MLRESRTAVNANQFGIFSILIVFSGMVQKVNVFHEANLSLSAIYSNVPRRELSLVGSVSTKGAPPIPLLRMLD</sequence>
<dbReference type="AlphaFoldDB" id="A0A7U5BEP5"/>
<evidence type="ECO:0000313" key="1">
    <source>
        <dbReference type="EMBL" id="AJP70881.1"/>
    </source>
</evidence>
<dbReference type="Proteomes" id="UP000032300">
    <property type="component" value="Chromosome"/>
</dbReference>
<name>A0A7U5BEP5_9SPHN</name>
<gene>
    <name evidence="1" type="ORF">TS85_02190</name>
</gene>
<proteinExistence type="predicted"/>
<reference evidence="1 2" key="2">
    <citation type="submission" date="2015-02" db="EMBL/GenBank/DDBJ databases">
        <title>The complete genome of Sphingomonas hengshuiensis sp. WHSC-8 isolated from soil of Hengshui Lake.</title>
        <authorList>
            <person name="Wei S."/>
            <person name="Guo J."/>
            <person name="Su C."/>
            <person name="Wu R."/>
            <person name="Zhang Z."/>
            <person name="Liang K."/>
            <person name="Li H."/>
            <person name="Wang T."/>
            <person name="Liu H."/>
            <person name="Zhang C."/>
            <person name="Li Z."/>
            <person name="Wang Q."/>
            <person name="Meng J."/>
        </authorList>
    </citation>
    <scope>NUCLEOTIDE SEQUENCE [LARGE SCALE GENOMIC DNA]</scope>
    <source>
        <strain evidence="1 2">WHSC-8</strain>
    </source>
</reference>
<keyword evidence="2" id="KW-1185">Reference proteome</keyword>
<reference evidence="1 2" key="1">
    <citation type="journal article" date="2015" name="Int. J. Syst. Evol. Microbiol.">
        <title>Sphingomonas hengshuiensis sp. nov., isolated from lake wetland.</title>
        <authorList>
            <person name="Wei S."/>
            <person name="Wang T."/>
            <person name="Liu H."/>
            <person name="Zhang C."/>
            <person name="Guo J."/>
            <person name="Wang Q."/>
            <person name="Liang K."/>
            <person name="Zhang Z."/>
        </authorList>
    </citation>
    <scope>NUCLEOTIDE SEQUENCE [LARGE SCALE GENOMIC DNA]</scope>
    <source>
        <strain evidence="1 2">WHSC-8</strain>
    </source>
</reference>
<evidence type="ECO:0000313" key="2">
    <source>
        <dbReference type="Proteomes" id="UP000032300"/>
    </source>
</evidence>